<protein>
    <submittedName>
        <fullName evidence="1">Uncharacterized protein</fullName>
    </submittedName>
</protein>
<dbReference type="AlphaFoldDB" id="A0A2A6RDI5"/>
<organism evidence="1 2">
    <name type="scientific">Candidatus Viridilinea mediisalina</name>
    <dbReference type="NCBI Taxonomy" id="2024553"/>
    <lineage>
        <taxon>Bacteria</taxon>
        <taxon>Bacillati</taxon>
        <taxon>Chloroflexota</taxon>
        <taxon>Chloroflexia</taxon>
        <taxon>Chloroflexales</taxon>
        <taxon>Chloroflexineae</taxon>
        <taxon>Oscillochloridaceae</taxon>
        <taxon>Candidatus Viridilinea</taxon>
    </lineage>
</organism>
<evidence type="ECO:0000313" key="1">
    <source>
        <dbReference type="EMBL" id="PDV99621.1"/>
    </source>
</evidence>
<dbReference type="OrthoDB" id="146818at2"/>
<keyword evidence="2" id="KW-1185">Reference proteome</keyword>
<dbReference type="RefSeq" id="WP_097646112.1">
    <property type="nucleotide sequence ID" value="NZ_NQWI01000218.1"/>
</dbReference>
<evidence type="ECO:0000313" key="2">
    <source>
        <dbReference type="Proteomes" id="UP000220527"/>
    </source>
</evidence>
<proteinExistence type="predicted"/>
<gene>
    <name evidence="1" type="ORF">CJ255_21425</name>
</gene>
<dbReference type="Proteomes" id="UP000220527">
    <property type="component" value="Unassembled WGS sequence"/>
</dbReference>
<sequence>MLPERLATELNYFGELLCQPINRWEGFELSAPHSRTHGLREQIFYASWLMALLAKHPAVEADERSYALKALVTGINRLIQRRIWAPWANTIEQLGQVPDPIDRGHASYSGSLGTLLGLAASLGEHPYVADPVVLRWSHEFVFNYNHVQMLQSLSANMHKDESGAIVDQDETTSSSAMALVLWGLRLSPIMLEPDQQSASERWLKTLRNKLMLRGPRLPGRGLFAHSYHVRRRRASLRSDALEDAMTLALLAPVVPELAQELAPRHWPSVAQPERVTSTLVLAFSALAALALQEEERATQLSTAATARPDSDTPLPRALLGLGACGGLMPSL</sequence>
<name>A0A2A6RDI5_9CHLR</name>
<dbReference type="EMBL" id="NQWI01000218">
    <property type="protein sequence ID" value="PDV99621.1"/>
    <property type="molecule type" value="Genomic_DNA"/>
</dbReference>
<accession>A0A2A6RDI5</accession>
<comment type="caution">
    <text evidence="1">The sequence shown here is derived from an EMBL/GenBank/DDBJ whole genome shotgun (WGS) entry which is preliminary data.</text>
</comment>
<reference evidence="2" key="1">
    <citation type="submission" date="2017-08" db="EMBL/GenBank/DDBJ databases">
        <authorList>
            <person name="Grouzdev D.S."/>
            <person name="Gaisin V.A."/>
            <person name="Rysina M.S."/>
            <person name="Gorlenko V.M."/>
        </authorList>
    </citation>
    <scope>NUCLEOTIDE SEQUENCE [LARGE SCALE GENOMIC DNA]</scope>
    <source>
        <strain evidence="2">Kir15-3F</strain>
    </source>
</reference>